<organism evidence="2 3">
    <name type="scientific">Lophiotrema nucula</name>
    <dbReference type="NCBI Taxonomy" id="690887"/>
    <lineage>
        <taxon>Eukaryota</taxon>
        <taxon>Fungi</taxon>
        <taxon>Dikarya</taxon>
        <taxon>Ascomycota</taxon>
        <taxon>Pezizomycotina</taxon>
        <taxon>Dothideomycetes</taxon>
        <taxon>Pleosporomycetidae</taxon>
        <taxon>Pleosporales</taxon>
        <taxon>Lophiotremataceae</taxon>
        <taxon>Lophiotrema</taxon>
    </lineage>
</organism>
<dbReference type="EMBL" id="ML977330">
    <property type="protein sequence ID" value="KAF2112774.1"/>
    <property type="molecule type" value="Genomic_DNA"/>
</dbReference>
<keyword evidence="3" id="KW-1185">Reference proteome</keyword>
<feature type="coiled-coil region" evidence="1">
    <location>
        <begin position="136"/>
        <end position="193"/>
    </location>
</feature>
<dbReference type="Proteomes" id="UP000799770">
    <property type="component" value="Unassembled WGS sequence"/>
</dbReference>
<evidence type="ECO:0000256" key="1">
    <source>
        <dbReference type="SAM" id="Coils"/>
    </source>
</evidence>
<name>A0A6A5Z136_9PLEO</name>
<evidence type="ECO:0000313" key="2">
    <source>
        <dbReference type="EMBL" id="KAF2112774.1"/>
    </source>
</evidence>
<proteinExistence type="predicted"/>
<protein>
    <submittedName>
        <fullName evidence="2">Uncharacterized protein</fullName>
    </submittedName>
</protein>
<reference evidence="2" key="1">
    <citation type="journal article" date="2020" name="Stud. Mycol.">
        <title>101 Dothideomycetes genomes: a test case for predicting lifestyles and emergence of pathogens.</title>
        <authorList>
            <person name="Haridas S."/>
            <person name="Albert R."/>
            <person name="Binder M."/>
            <person name="Bloem J."/>
            <person name="Labutti K."/>
            <person name="Salamov A."/>
            <person name="Andreopoulos B."/>
            <person name="Baker S."/>
            <person name="Barry K."/>
            <person name="Bills G."/>
            <person name="Bluhm B."/>
            <person name="Cannon C."/>
            <person name="Castanera R."/>
            <person name="Culley D."/>
            <person name="Daum C."/>
            <person name="Ezra D."/>
            <person name="Gonzalez J."/>
            <person name="Henrissat B."/>
            <person name="Kuo A."/>
            <person name="Liang C."/>
            <person name="Lipzen A."/>
            <person name="Lutzoni F."/>
            <person name="Magnuson J."/>
            <person name="Mondo S."/>
            <person name="Nolan M."/>
            <person name="Ohm R."/>
            <person name="Pangilinan J."/>
            <person name="Park H.-J."/>
            <person name="Ramirez L."/>
            <person name="Alfaro M."/>
            <person name="Sun H."/>
            <person name="Tritt A."/>
            <person name="Yoshinaga Y."/>
            <person name="Zwiers L.-H."/>
            <person name="Turgeon B."/>
            <person name="Goodwin S."/>
            <person name="Spatafora J."/>
            <person name="Crous P."/>
            <person name="Grigoriev I."/>
        </authorList>
    </citation>
    <scope>NUCLEOTIDE SEQUENCE</scope>
    <source>
        <strain evidence="2">CBS 627.86</strain>
    </source>
</reference>
<gene>
    <name evidence="2" type="ORF">BDV96DRAFT_649009</name>
</gene>
<keyword evidence="1" id="KW-0175">Coiled coil</keyword>
<accession>A0A6A5Z136</accession>
<evidence type="ECO:0000313" key="3">
    <source>
        <dbReference type="Proteomes" id="UP000799770"/>
    </source>
</evidence>
<dbReference type="AlphaFoldDB" id="A0A6A5Z136"/>
<sequence length="236" mass="27419">MEDIQFDKRNHARTTDIGRWTFLDDERDLEQLRLPMLVGALTRGHVLSHVHATLLHRKLQAYLEDKDESAKRDLGVRIYKNDIHDPIPFHVYDQKNKKRAAPYAAVELQPPKRRRVDKDAASEARAAIDALIEEEFRSAAAEKEAVNQEIATLKNEKSEIEQKANSLALDLAAERAQTDKVQKELDKERAEHQITRSQKDEVTNKYGDIKEMAMRLVHLEGSVRQYLLEVWRKYRS</sequence>